<dbReference type="PANTHER" id="PTHR48081:SF25">
    <property type="entry name" value="PUTATIVE (AFU_ORTHOLOGUE AFUA_3G11560)-RELATED"/>
    <property type="match status" value="1"/>
</dbReference>
<keyword evidence="2" id="KW-0378">Hydrolase</keyword>
<comment type="similarity">
    <text evidence="1">Belongs to the 'GDXG' lipolytic enzyme family.</text>
</comment>
<gene>
    <name evidence="5" type="ORF">FBEOM_3176</name>
</gene>
<dbReference type="Gene3D" id="3.40.50.1820">
    <property type="entry name" value="alpha/beta hydrolase"/>
    <property type="match status" value="1"/>
</dbReference>
<sequence>MPSITATLVSLYVKWVLQSKVLFDSPDNTLKSLNDLHIRPKDFHPPTNLGLDIFIDRVDVHDWPLYRLSTEDPSFKKEPRKALLYIHGGAFFREIHTQHWRLTAQVARETDLDVLIPIYPLLPRPGATAQKLAAGLIDICRLSKQPVVSVAGDSAGGMLALSTCQQLRDTQPELAAQVRSLILISPVLDCALEHPEVVRLAEVDPWLGLNGLRAIMPILAGDLPVKNPIVSPLFGDMANLPPILLLSGTHDMLCADARRLKSKFAGGDVDEAPAGSVEMDRFVYIEKEAMIHVWPALPHPEGAEGRKTIIHFINMHLQE</sequence>
<accession>A0A9P5AQK5</accession>
<dbReference type="InterPro" id="IPR033140">
    <property type="entry name" value="Lipase_GDXG_put_SER_AS"/>
</dbReference>
<dbReference type="EMBL" id="PVQB02000115">
    <property type="protein sequence ID" value="KAF4342886.1"/>
    <property type="molecule type" value="Genomic_DNA"/>
</dbReference>
<dbReference type="AlphaFoldDB" id="A0A9P5AQK5"/>
<evidence type="ECO:0000259" key="4">
    <source>
        <dbReference type="Pfam" id="PF07859"/>
    </source>
</evidence>
<proteinExistence type="inferred from homology"/>
<dbReference type="Pfam" id="PF07859">
    <property type="entry name" value="Abhydrolase_3"/>
    <property type="match status" value="1"/>
</dbReference>
<dbReference type="PANTHER" id="PTHR48081">
    <property type="entry name" value="AB HYDROLASE SUPERFAMILY PROTEIN C4A8.06C"/>
    <property type="match status" value="1"/>
</dbReference>
<dbReference type="InterPro" id="IPR050300">
    <property type="entry name" value="GDXG_lipolytic_enzyme"/>
</dbReference>
<dbReference type="OrthoDB" id="2152029at2759"/>
<evidence type="ECO:0000256" key="2">
    <source>
        <dbReference type="ARBA" id="ARBA00022801"/>
    </source>
</evidence>
<feature type="domain" description="Alpha/beta hydrolase fold-3" evidence="4">
    <location>
        <begin position="83"/>
        <end position="265"/>
    </location>
</feature>
<evidence type="ECO:0000256" key="1">
    <source>
        <dbReference type="ARBA" id="ARBA00010515"/>
    </source>
</evidence>
<dbReference type="InterPro" id="IPR013094">
    <property type="entry name" value="AB_hydrolase_3"/>
</dbReference>
<dbReference type="Proteomes" id="UP000730481">
    <property type="component" value="Unassembled WGS sequence"/>
</dbReference>
<name>A0A9P5AQK5_9HYPO</name>
<reference evidence="5" key="1">
    <citation type="journal article" date="2017" name="Mycologia">
        <title>Fusarium algeriense, sp. nov., a novel toxigenic crown rot pathogen of durum wheat from Algeria is nested in the Fusarium burgessii species complex.</title>
        <authorList>
            <person name="Laraba I."/>
            <person name="Keddad A."/>
            <person name="Boureghda H."/>
            <person name="Abdallah N."/>
            <person name="Vaughan M.M."/>
            <person name="Proctor R.H."/>
            <person name="Busman M."/>
            <person name="O'Donnell K."/>
        </authorList>
    </citation>
    <scope>NUCLEOTIDE SEQUENCE</scope>
    <source>
        <strain evidence="5">NRRL 25174</strain>
    </source>
</reference>
<comment type="caution">
    <text evidence="5">The sequence shown here is derived from an EMBL/GenBank/DDBJ whole genome shotgun (WGS) entry which is preliminary data.</text>
</comment>
<keyword evidence="6" id="KW-1185">Reference proteome</keyword>
<dbReference type="InterPro" id="IPR029058">
    <property type="entry name" value="AB_hydrolase_fold"/>
</dbReference>
<protein>
    <submittedName>
        <fullName evidence="5">Alpha beta-hydrolase</fullName>
    </submittedName>
</protein>
<evidence type="ECO:0000313" key="5">
    <source>
        <dbReference type="EMBL" id="KAF4342886.1"/>
    </source>
</evidence>
<dbReference type="PROSITE" id="PS01174">
    <property type="entry name" value="LIPASE_GDXG_SER"/>
    <property type="match status" value="1"/>
</dbReference>
<dbReference type="SUPFAM" id="SSF53474">
    <property type="entry name" value="alpha/beta-Hydrolases"/>
    <property type="match status" value="1"/>
</dbReference>
<evidence type="ECO:0000313" key="6">
    <source>
        <dbReference type="Proteomes" id="UP000730481"/>
    </source>
</evidence>
<dbReference type="GO" id="GO:0016787">
    <property type="term" value="F:hydrolase activity"/>
    <property type="evidence" value="ECO:0007669"/>
    <property type="project" value="UniProtKB-KW"/>
</dbReference>
<reference evidence="5" key="2">
    <citation type="submission" date="2020-02" db="EMBL/GenBank/DDBJ databases">
        <title>Identification and distribution of gene clusters putatively required for synthesis of sphingolipid metabolism inhibitors in phylogenetically diverse species of the filamentous fungus Fusarium.</title>
        <authorList>
            <person name="Kim H.-S."/>
            <person name="Busman M."/>
            <person name="Brown D.W."/>
            <person name="Divon H."/>
            <person name="Uhlig S."/>
            <person name="Proctor R.H."/>
        </authorList>
    </citation>
    <scope>NUCLEOTIDE SEQUENCE</scope>
    <source>
        <strain evidence="5">NRRL 25174</strain>
    </source>
</reference>
<feature type="active site" evidence="3">
    <location>
        <position position="154"/>
    </location>
</feature>
<organism evidence="5 6">
    <name type="scientific">Fusarium beomiforme</name>
    <dbReference type="NCBI Taxonomy" id="44412"/>
    <lineage>
        <taxon>Eukaryota</taxon>
        <taxon>Fungi</taxon>
        <taxon>Dikarya</taxon>
        <taxon>Ascomycota</taxon>
        <taxon>Pezizomycotina</taxon>
        <taxon>Sordariomycetes</taxon>
        <taxon>Hypocreomycetidae</taxon>
        <taxon>Hypocreales</taxon>
        <taxon>Nectriaceae</taxon>
        <taxon>Fusarium</taxon>
        <taxon>Fusarium burgessii species complex</taxon>
    </lineage>
</organism>
<evidence type="ECO:0000256" key="3">
    <source>
        <dbReference type="PROSITE-ProRule" id="PRU10038"/>
    </source>
</evidence>